<feature type="region of interest" description="Disordered" evidence="1">
    <location>
        <begin position="167"/>
        <end position="204"/>
    </location>
</feature>
<evidence type="ECO:0000256" key="1">
    <source>
        <dbReference type="SAM" id="MobiDB-lite"/>
    </source>
</evidence>
<feature type="compositionally biased region" description="Acidic residues" evidence="1">
    <location>
        <begin position="167"/>
        <end position="182"/>
    </location>
</feature>
<dbReference type="AlphaFoldDB" id="A0ABD3F2F5"/>
<organism evidence="2 3">
    <name type="scientific">Phytophthora oleae</name>
    <dbReference type="NCBI Taxonomy" id="2107226"/>
    <lineage>
        <taxon>Eukaryota</taxon>
        <taxon>Sar</taxon>
        <taxon>Stramenopiles</taxon>
        <taxon>Oomycota</taxon>
        <taxon>Peronosporomycetes</taxon>
        <taxon>Peronosporales</taxon>
        <taxon>Peronosporaceae</taxon>
        <taxon>Phytophthora</taxon>
    </lineage>
</organism>
<name>A0ABD3F2F5_9STRA</name>
<feature type="compositionally biased region" description="Polar residues" evidence="1">
    <location>
        <begin position="673"/>
        <end position="689"/>
    </location>
</feature>
<sequence>MVSAELDSNEQHEDAGTKETPAPADSGNDHGQVAAAEENIPEVRLTLQETQPSDAMDQPSSSSEEIKGPIDVETGEVETEKTSVEIDREESQADLTPTAPIEAEIDAQQTIAEPQQNVDTEEQADVELQQSIEFPPKPSTFFESLTANFAPDTKAMWAQIFGPRYEDGDEDEVLPEASEADTESAKASAKSSLQAKLRRERKLDEQIQASQRRYRERVMRDTATKNMATRRGQAKSSRRSQTQIPTVSPFECAGLSLTQIRFCTEKALDETCKCFHHLHAAALEESNPDPSLATRGIYVTQRELEQLLRELFDPQEAQTFNSQSRKGTLTGALDFSVDLEERIPMAIQLQASWFLPFGQLPELRTLVMKITKRHLSEDKLAILSRHLQKQFTLLPLAGKLQHFVLELSNYQLKEPLKTPIGERSQDELAQDLLKGVGLASLEAEESKNFLLSLPVDLVAKTQIPSIVCAQRLVFFRYLIDIVAVERMRVTATSTGSLPPATEERPTRRKTSRRSSSKRTSVEIVPEAENNSENAQETGSVQAAPESSTEGTEVGPLEQLGDECEKPSSHLQQQLEAAIAQLRQRLPAIESDVTQDSAIRATYLAAVACHQSVLLMLQNNIDVDAMADQLQHFIDALQGIEAETSEQTVTASAQLKTESQLRDPPRFPPPYPESTVSEDNSNNESSTCSEQICPPPYAITAPSYWTFTPAIPEPKSSIAKLASKSPSNKVELRCHFMSKDSPGVGAYNIEQSEKLTFQHKPSYSFGGNKTPQSPKSSAGKQSLLRQRMKTSLAFVPPMADYEVEIPDVSSTRVHGGSPQYDNDSNEELLCDIPPNYNEGDANELPEEKSGGDLAHLSVETEMDRALRLQQRIFMDEFVQHVVSNQEPPTYFVPRAKENSERSKAKPYWATCEISPGIERLLHRQRRAPSSSKFRPAQTAPVPNSVKPRPPKRVVNKAPPPRQQLDNDQHLAWAARISELYQPEK</sequence>
<accession>A0ABD3F2F5</accession>
<feature type="region of interest" description="Disordered" evidence="1">
    <location>
        <begin position="759"/>
        <end position="782"/>
    </location>
</feature>
<feature type="compositionally biased region" description="Polar residues" evidence="1">
    <location>
        <begin position="528"/>
        <end position="550"/>
    </location>
</feature>
<dbReference type="Proteomes" id="UP001632037">
    <property type="component" value="Unassembled WGS sequence"/>
</dbReference>
<feature type="region of interest" description="Disordered" evidence="1">
    <location>
        <begin position="493"/>
        <end position="568"/>
    </location>
</feature>
<gene>
    <name evidence="2" type="ORF">V7S43_013994</name>
</gene>
<feature type="compositionally biased region" description="Basic and acidic residues" evidence="1">
    <location>
        <begin position="78"/>
        <end position="91"/>
    </location>
</feature>
<evidence type="ECO:0000313" key="2">
    <source>
        <dbReference type="EMBL" id="KAL3660978.1"/>
    </source>
</evidence>
<feature type="compositionally biased region" description="Polar residues" evidence="1">
    <location>
        <begin position="47"/>
        <end position="63"/>
    </location>
</feature>
<dbReference type="EMBL" id="JBIMZQ010000038">
    <property type="protein sequence ID" value="KAL3660978.1"/>
    <property type="molecule type" value="Genomic_DNA"/>
</dbReference>
<proteinExistence type="predicted"/>
<protein>
    <submittedName>
        <fullName evidence="2">Uncharacterized protein</fullName>
    </submittedName>
</protein>
<feature type="compositionally biased region" description="Basic residues" evidence="1">
    <location>
        <begin position="506"/>
        <end position="516"/>
    </location>
</feature>
<feature type="region of interest" description="Disordered" evidence="1">
    <location>
        <begin position="1"/>
        <end position="99"/>
    </location>
</feature>
<feature type="region of interest" description="Disordered" evidence="1">
    <location>
        <begin position="653"/>
        <end position="691"/>
    </location>
</feature>
<comment type="caution">
    <text evidence="2">The sequence shown here is derived from an EMBL/GenBank/DDBJ whole genome shotgun (WGS) entry which is preliminary data.</text>
</comment>
<feature type="compositionally biased region" description="Low complexity" evidence="1">
    <location>
        <begin position="185"/>
        <end position="195"/>
    </location>
</feature>
<evidence type="ECO:0000313" key="3">
    <source>
        <dbReference type="Proteomes" id="UP001632037"/>
    </source>
</evidence>
<reference evidence="2 3" key="1">
    <citation type="submission" date="2024-09" db="EMBL/GenBank/DDBJ databases">
        <title>Genome sequencing and assembly of Phytophthora oleae, isolate VK10A, causative agent of rot of olive drupes.</title>
        <authorList>
            <person name="Conti Taguali S."/>
            <person name="Riolo M."/>
            <person name="La Spada F."/>
            <person name="Cacciola S.O."/>
            <person name="Dionisio G."/>
        </authorList>
    </citation>
    <scope>NUCLEOTIDE SEQUENCE [LARGE SCALE GENOMIC DNA]</scope>
    <source>
        <strain evidence="2 3">VK10A</strain>
    </source>
</reference>
<feature type="region of interest" description="Disordered" evidence="1">
    <location>
        <begin position="923"/>
        <end position="967"/>
    </location>
</feature>
<keyword evidence="3" id="KW-1185">Reference proteome</keyword>